<evidence type="ECO:0008006" key="3">
    <source>
        <dbReference type="Google" id="ProtNLM"/>
    </source>
</evidence>
<keyword evidence="2" id="KW-1185">Reference proteome</keyword>
<dbReference type="RefSeq" id="WP_108024008.1">
    <property type="nucleotide sequence ID" value="NZ_QAYC01000002.1"/>
</dbReference>
<dbReference type="InterPro" id="IPR029014">
    <property type="entry name" value="NiFe-Hase_large"/>
</dbReference>
<dbReference type="Proteomes" id="UP000244037">
    <property type="component" value="Unassembled WGS sequence"/>
</dbReference>
<reference evidence="1 2" key="1">
    <citation type="submission" date="2018-04" db="EMBL/GenBank/DDBJ databases">
        <title>Genomic Encyclopedia of Archaeal and Bacterial Type Strains, Phase II (KMG-II): from individual species to whole genera.</title>
        <authorList>
            <person name="Goeker M."/>
        </authorList>
    </citation>
    <scope>NUCLEOTIDE SEQUENCE [LARGE SCALE GENOMIC DNA]</scope>
    <source>
        <strain evidence="1 2">DSM 19783</strain>
    </source>
</reference>
<dbReference type="SUPFAM" id="SSF56762">
    <property type="entry name" value="HydB/Nqo4-like"/>
    <property type="match status" value="1"/>
</dbReference>
<dbReference type="EMBL" id="QAYC01000002">
    <property type="protein sequence ID" value="PTW51373.1"/>
    <property type="molecule type" value="Genomic_DNA"/>
</dbReference>
<dbReference type="Gene3D" id="1.10.645.10">
    <property type="entry name" value="Cytochrome-c3 Hydrogenase, chain B"/>
    <property type="match status" value="1"/>
</dbReference>
<sequence length="294" mass="30820">MSAALHIVLTGAGPRIEPPAPPALEALLLHRRVEEAALLVPRIFNLCRAAQSLGGRVALGLPARPEDRAALADEILRDHLMRFFVLWPRALGLPPAPLPGGDVARAVFGPPGRCPAPDALDRWLAAGAGVAPVLAALAGRFAPGEAVADLPPADPGPALDAAAEENSPWLRHRTSPLLAEIEARYGRGPLWRAAARLVDLEACLTGQFPTTPDTRGGIVRVPAARGTYSLSARVEDGRVAAFRRLTPTDHLCARGGALQLSLESLRSGKADLAPLVVGILDPCVPVVFDEAAHA</sequence>
<name>A0A8E2VMK0_9RHOB</name>
<dbReference type="OrthoDB" id="7778333at2"/>
<accession>A0A8E2VMK0</accession>
<evidence type="ECO:0000313" key="1">
    <source>
        <dbReference type="EMBL" id="PTW51373.1"/>
    </source>
</evidence>
<evidence type="ECO:0000313" key="2">
    <source>
        <dbReference type="Proteomes" id="UP000244037"/>
    </source>
</evidence>
<proteinExistence type="predicted"/>
<organism evidence="1 2">
    <name type="scientific">Rhodovulum kholense</name>
    <dbReference type="NCBI Taxonomy" id="453584"/>
    <lineage>
        <taxon>Bacteria</taxon>
        <taxon>Pseudomonadati</taxon>
        <taxon>Pseudomonadota</taxon>
        <taxon>Alphaproteobacteria</taxon>
        <taxon>Rhodobacterales</taxon>
        <taxon>Paracoccaceae</taxon>
        <taxon>Rhodovulum</taxon>
    </lineage>
</organism>
<dbReference type="AlphaFoldDB" id="A0A8E2VMK0"/>
<comment type="caution">
    <text evidence="1">The sequence shown here is derived from an EMBL/GenBank/DDBJ whole genome shotgun (WGS) entry which is preliminary data.</text>
</comment>
<gene>
    <name evidence="1" type="ORF">C8N38_102165</name>
</gene>
<protein>
    <recommendedName>
        <fullName evidence="3">Hydrogenase expression/formation protein HupK</fullName>
    </recommendedName>
</protein>